<keyword evidence="5" id="KW-1185">Reference proteome</keyword>
<organism evidence="4 5">
    <name type="scientific">Pseudidiomarina aestuarii</name>
    <dbReference type="NCBI Taxonomy" id="624146"/>
    <lineage>
        <taxon>Bacteria</taxon>
        <taxon>Pseudomonadati</taxon>
        <taxon>Pseudomonadota</taxon>
        <taxon>Gammaproteobacteria</taxon>
        <taxon>Alteromonadales</taxon>
        <taxon>Idiomarinaceae</taxon>
        <taxon>Pseudidiomarina</taxon>
    </lineage>
</organism>
<evidence type="ECO:0000313" key="4">
    <source>
        <dbReference type="EMBL" id="RUO42084.1"/>
    </source>
</evidence>
<reference evidence="5" key="1">
    <citation type="journal article" date="2018" name="Front. Microbiol.">
        <title>Genome-Based Analysis Reveals the Taxonomy and Diversity of the Family Idiomarinaceae.</title>
        <authorList>
            <person name="Liu Y."/>
            <person name="Lai Q."/>
            <person name="Shao Z."/>
        </authorList>
    </citation>
    <scope>NUCLEOTIDE SEQUENCE [LARGE SCALE GENOMIC DNA]</scope>
    <source>
        <strain evidence="5">KYW314</strain>
    </source>
</reference>
<dbReference type="GO" id="GO:0005096">
    <property type="term" value="F:GTPase activator activity"/>
    <property type="evidence" value="ECO:0007669"/>
    <property type="project" value="UniProtKB-KW"/>
</dbReference>
<gene>
    <name evidence="4" type="ORF">CWE22_08040</name>
</gene>
<keyword evidence="1" id="KW-0343">GTPase activation</keyword>
<dbReference type="InterPro" id="IPR007336">
    <property type="entry name" value="YihI"/>
</dbReference>
<dbReference type="AlphaFoldDB" id="A0A7Z7EUT1"/>
<evidence type="ECO:0000313" key="5">
    <source>
        <dbReference type="Proteomes" id="UP000287766"/>
    </source>
</evidence>
<comment type="caution">
    <text evidence="4">The sequence shown here is derived from an EMBL/GenBank/DDBJ whole genome shotgun (WGS) entry which is preliminary data.</text>
</comment>
<keyword evidence="2" id="KW-0690">Ribosome biogenesis</keyword>
<dbReference type="GO" id="GO:0042254">
    <property type="term" value="P:ribosome biogenesis"/>
    <property type="evidence" value="ECO:0007669"/>
    <property type="project" value="UniProtKB-KW"/>
</dbReference>
<protein>
    <submittedName>
        <fullName evidence="4">GTPase-activating protein</fullName>
    </submittedName>
</protein>
<sequence>MTRRKKTRTTGPLAPSKKPLEPKSKKAPATRTGPHKGHKPGSRFNVAAAKPNTPSSAKSSTDPRHGSKKPIKLVDPNQVTPTPARQKLFDRAAALAELNALQNDARLQKLLAKLEADQELTPSELEYVDLRTDRFNQLAEQLGIEIDDEDDEDFDGEYADDEDDWELDEDERD</sequence>
<feature type="compositionally biased region" description="Acidic residues" evidence="3">
    <location>
        <begin position="145"/>
        <end position="173"/>
    </location>
</feature>
<dbReference type="Proteomes" id="UP000287766">
    <property type="component" value="Unassembled WGS sequence"/>
</dbReference>
<dbReference type="NCBIfam" id="NF003560">
    <property type="entry name" value="PRK05244.1-1"/>
    <property type="match status" value="1"/>
</dbReference>
<feature type="region of interest" description="Disordered" evidence="3">
    <location>
        <begin position="142"/>
        <end position="173"/>
    </location>
</feature>
<accession>A0A7Z7EUT1</accession>
<feature type="region of interest" description="Disordered" evidence="3">
    <location>
        <begin position="1"/>
        <end position="83"/>
    </location>
</feature>
<evidence type="ECO:0000256" key="1">
    <source>
        <dbReference type="ARBA" id="ARBA00022468"/>
    </source>
</evidence>
<evidence type="ECO:0000256" key="2">
    <source>
        <dbReference type="ARBA" id="ARBA00022517"/>
    </source>
</evidence>
<proteinExistence type="predicted"/>
<dbReference type="EMBL" id="PIPR01000001">
    <property type="protein sequence ID" value="RUO42084.1"/>
    <property type="molecule type" value="Genomic_DNA"/>
</dbReference>
<dbReference type="RefSeq" id="WP_169930805.1">
    <property type="nucleotide sequence ID" value="NZ_PIPR01000001.1"/>
</dbReference>
<evidence type="ECO:0000256" key="3">
    <source>
        <dbReference type="SAM" id="MobiDB-lite"/>
    </source>
</evidence>
<feature type="compositionally biased region" description="Basic residues" evidence="3">
    <location>
        <begin position="25"/>
        <end position="41"/>
    </location>
</feature>
<name>A0A7Z7EUT1_9GAMM</name>
<dbReference type="Pfam" id="PF04220">
    <property type="entry name" value="YihI"/>
    <property type="match status" value="1"/>
</dbReference>